<evidence type="ECO:0000256" key="2">
    <source>
        <dbReference type="SAM" id="MobiDB-lite"/>
    </source>
</evidence>
<sequence>MDSGKNSSSGIKLTLPASSTYNLGARRTSSPIVPLGYAEEGLKAFTEESERDDVEASLRLRAEGGRPSSAAFEKEKAADDAFFASRQGDGADPTSTISSQARRDARIDDVSPAMPQLFAVGPSLALRPVSRAATVPTIGSEEDLSPSKGKGPPDINIAAGHVPITLPDAFLTLKLLAPPPKSDNKGKGETGPALAARTSANVNILANHIVTSQTKHSSLALDVSNTIQRLEGKLAHVAAGGNLSGGAVLADTASLQRMGTQVDWIKKELEHTQRDLSRISSAVALHDDTNDGSSHDVVAISRDLADVAKQVTNVGKEVSTEFGNVYDNLDTIRRDSAALRNSLRHQQESGDAVSALDAHLDSLLDTNEDLRARNAELEGKVNDLELKASTASVRHRELERQMLEVRKNVAELQISDNEATTGAGGRPLDLAATRKRAAPADAETSGSKRQKGIPRDVGSKSRYIHWVEMFPIGSKVQGTPMKIVSRMLSVAFPRVAYDLPTVFAEKNKANTGILIGFERQQDAATLVRKWATAPERPEELSDITITSVASSANAPSTRNDGRLSVKLLSPEFVTEITRPDGMLMQETHTLQEDEESLAIPKGYYAILMSRSYPEPRREGGVAALIKNNIKAKKSALSSPDILVLDMSTCWIVNAYILPEGSRWDHWTDIDPEIKLCETLALCTASDDTKPIILGGDINLRTGSEICDEMDLHRLSSDQKISARGRRFLRNCKNCRLFIVNGTKLETTSPGRFTSFHSRGENEPGKATVDYAIVSKSAADMVRSLEIAEPAINLKDDWSDHTVNRATGATGTSQQAAACTP</sequence>
<feature type="region of interest" description="Disordered" evidence="2">
    <location>
        <begin position="60"/>
        <end position="105"/>
    </location>
</feature>
<dbReference type="GO" id="GO:0003824">
    <property type="term" value="F:catalytic activity"/>
    <property type="evidence" value="ECO:0007669"/>
    <property type="project" value="InterPro"/>
</dbReference>
<dbReference type="SUPFAM" id="SSF56219">
    <property type="entry name" value="DNase I-like"/>
    <property type="match status" value="1"/>
</dbReference>
<accession>A0AAD7DWC7</accession>
<keyword evidence="5" id="KW-1185">Reference proteome</keyword>
<keyword evidence="1" id="KW-0175">Coiled coil</keyword>
<evidence type="ECO:0000256" key="1">
    <source>
        <dbReference type="SAM" id="Coils"/>
    </source>
</evidence>
<organism evidence="4 5">
    <name type="scientific">Mycena rosella</name>
    <name type="common">Pink bonnet</name>
    <name type="synonym">Agaricus rosellus</name>
    <dbReference type="NCBI Taxonomy" id="1033263"/>
    <lineage>
        <taxon>Eukaryota</taxon>
        <taxon>Fungi</taxon>
        <taxon>Dikarya</taxon>
        <taxon>Basidiomycota</taxon>
        <taxon>Agaricomycotina</taxon>
        <taxon>Agaricomycetes</taxon>
        <taxon>Agaricomycetidae</taxon>
        <taxon>Agaricales</taxon>
        <taxon>Marasmiineae</taxon>
        <taxon>Mycenaceae</taxon>
        <taxon>Mycena</taxon>
    </lineage>
</organism>
<dbReference type="EMBL" id="JARKIE010000017">
    <property type="protein sequence ID" value="KAJ7701370.1"/>
    <property type="molecule type" value="Genomic_DNA"/>
</dbReference>
<feature type="region of interest" description="Disordered" evidence="2">
    <location>
        <begin position="433"/>
        <end position="456"/>
    </location>
</feature>
<name>A0AAD7DWC7_MYCRO</name>
<dbReference type="Proteomes" id="UP001221757">
    <property type="component" value="Unassembled WGS sequence"/>
</dbReference>
<evidence type="ECO:0000259" key="3">
    <source>
        <dbReference type="Pfam" id="PF03372"/>
    </source>
</evidence>
<proteinExistence type="predicted"/>
<feature type="coiled-coil region" evidence="1">
    <location>
        <begin position="360"/>
        <end position="415"/>
    </location>
</feature>
<dbReference type="Gene3D" id="3.60.10.10">
    <property type="entry name" value="Endonuclease/exonuclease/phosphatase"/>
    <property type="match status" value="1"/>
</dbReference>
<evidence type="ECO:0000313" key="4">
    <source>
        <dbReference type="EMBL" id="KAJ7701370.1"/>
    </source>
</evidence>
<protein>
    <recommendedName>
        <fullName evidence="3">Endonuclease/exonuclease/phosphatase domain-containing protein</fullName>
    </recommendedName>
</protein>
<dbReference type="Pfam" id="PF03372">
    <property type="entry name" value="Exo_endo_phos"/>
    <property type="match status" value="1"/>
</dbReference>
<feature type="domain" description="Endonuclease/exonuclease/phosphatase" evidence="3">
    <location>
        <begin position="578"/>
        <end position="800"/>
    </location>
</feature>
<reference evidence="4" key="1">
    <citation type="submission" date="2023-03" db="EMBL/GenBank/DDBJ databases">
        <title>Massive genome expansion in bonnet fungi (Mycena s.s.) driven by repeated elements and novel gene families across ecological guilds.</title>
        <authorList>
            <consortium name="Lawrence Berkeley National Laboratory"/>
            <person name="Harder C.B."/>
            <person name="Miyauchi S."/>
            <person name="Viragh M."/>
            <person name="Kuo A."/>
            <person name="Thoen E."/>
            <person name="Andreopoulos B."/>
            <person name="Lu D."/>
            <person name="Skrede I."/>
            <person name="Drula E."/>
            <person name="Henrissat B."/>
            <person name="Morin E."/>
            <person name="Kohler A."/>
            <person name="Barry K."/>
            <person name="LaButti K."/>
            <person name="Morin E."/>
            <person name="Salamov A."/>
            <person name="Lipzen A."/>
            <person name="Mereny Z."/>
            <person name="Hegedus B."/>
            <person name="Baldrian P."/>
            <person name="Stursova M."/>
            <person name="Weitz H."/>
            <person name="Taylor A."/>
            <person name="Grigoriev I.V."/>
            <person name="Nagy L.G."/>
            <person name="Martin F."/>
            <person name="Kauserud H."/>
        </authorList>
    </citation>
    <scope>NUCLEOTIDE SEQUENCE</scope>
    <source>
        <strain evidence="4">CBHHK067</strain>
    </source>
</reference>
<evidence type="ECO:0000313" key="5">
    <source>
        <dbReference type="Proteomes" id="UP001221757"/>
    </source>
</evidence>
<comment type="caution">
    <text evidence="4">The sequence shown here is derived from an EMBL/GenBank/DDBJ whole genome shotgun (WGS) entry which is preliminary data.</text>
</comment>
<dbReference type="InterPro" id="IPR005135">
    <property type="entry name" value="Endo/exonuclease/phosphatase"/>
</dbReference>
<dbReference type="InterPro" id="IPR036691">
    <property type="entry name" value="Endo/exonu/phosph_ase_sf"/>
</dbReference>
<gene>
    <name evidence="4" type="ORF">B0H17DRAFT_1128176</name>
</gene>
<dbReference type="AlphaFoldDB" id="A0AAD7DWC7"/>